<keyword evidence="1 2" id="KW-0238">DNA-binding</keyword>
<evidence type="ECO:0000259" key="3">
    <source>
        <dbReference type="PROSITE" id="PS50977"/>
    </source>
</evidence>
<dbReference type="PROSITE" id="PS50977">
    <property type="entry name" value="HTH_TETR_2"/>
    <property type="match status" value="1"/>
</dbReference>
<dbReference type="PANTHER" id="PTHR30055:SF222">
    <property type="entry name" value="REGULATORY PROTEIN"/>
    <property type="match status" value="1"/>
</dbReference>
<dbReference type="InterPro" id="IPR036271">
    <property type="entry name" value="Tet_transcr_reg_TetR-rel_C_sf"/>
</dbReference>
<dbReference type="InterPro" id="IPR050109">
    <property type="entry name" value="HTH-type_TetR-like_transc_reg"/>
</dbReference>
<dbReference type="EMBL" id="CP018180">
    <property type="protein sequence ID" value="AUJ32034.1"/>
    <property type="molecule type" value="Genomic_DNA"/>
</dbReference>
<evidence type="ECO:0000256" key="2">
    <source>
        <dbReference type="PROSITE-ProRule" id="PRU00335"/>
    </source>
</evidence>
<dbReference type="AlphaFoldDB" id="A0A3S6QVD2"/>
<dbReference type="Proteomes" id="UP000324497">
    <property type="component" value="Chromosome"/>
</dbReference>
<feature type="domain" description="HTH tetR-type" evidence="3">
    <location>
        <begin position="20"/>
        <end position="80"/>
    </location>
</feature>
<evidence type="ECO:0000313" key="4">
    <source>
        <dbReference type="EMBL" id="AUJ32034.1"/>
    </source>
</evidence>
<organism evidence="4 5">
    <name type="scientific">Liquorilactobacillus nagelii</name>
    <dbReference type="NCBI Taxonomy" id="82688"/>
    <lineage>
        <taxon>Bacteria</taxon>
        <taxon>Bacillati</taxon>
        <taxon>Bacillota</taxon>
        <taxon>Bacilli</taxon>
        <taxon>Lactobacillales</taxon>
        <taxon>Lactobacillaceae</taxon>
        <taxon>Liquorilactobacillus</taxon>
    </lineage>
</organism>
<feature type="DNA-binding region" description="H-T-H motif" evidence="2">
    <location>
        <begin position="43"/>
        <end position="62"/>
    </location>
</feature>
<dbReference type="PRINTS" id="PR00455">
    <property type="entry name" value="HTHTETR"/>
</dbReference>
<dbReference type="KEGG" id="lng:BSQ50_05350"/>
<dbReference type="InterPro" id="IPR009057">
    <property type="entry name" value="Homeodomain-like_sf"/>
</dbReference>
<dbReference type="Pfam" id="PF00440">
    <property type="entry name" value="TetR_N"/>
    <property type="match status" value="1"/>
</dbReference>
<dbReference type="GO" id="GO:0006355">
    <property type="term" value="P:regulation of DNA-templated transcription"/>
    <property type="evidence" value="ECO:0007669"/>
    <property type="project" value="UniProtKB-ARBA"/>
</dbReference>
<dbReference type="InterPro" id="IPR001647">
    <property type="entry name" value="HTH_TetR"/>
</dbReference>
<keyword evidence="5" id="KW-1185">Reference proteome</keyword>
<sequence length="213" mass="23477">MVVNDVQSLFSASLDELELTEKQKAVLRASLQLFSKKGFADTSTREIAELAGVAEGTVYKQFKTKDGILAAIITPFIQQVVPKAATEFLVSIEQSASLNLEQFLRTIIINRLTFVSDNLPQLRIFIQQALTKPELLQQFGKMLTSLIAGPLGKQLQKYQKTGELVNLSLTRIVQYIITTILGYGLAAILAGQPLEIKKASDEAVVFLLHGLKK</sequence>
<evidence type="ECO:0000256" key="1">
    <source>
        <dbReference type="ARBA" id="ARBA00023125"/>
    </source>
</evidence>
<evidence type="ECO:0000313" key="5">
    <source>
        <dbReference type="Proteomes" id="UP000324497"/>
    </source>
</evidence>
<dbReference type="SUPFAM" id="SSF48498">
    <property type="entry name" value="Tetracyclin repressor-like, C-terminal domain"/>
    <property type="match status" value="1"/>
</dbReference>
<dbReference type="SUPFAM" id="SSF46689">
    <property type="entry name" value="Homeodomain-like"/>
    <property type="match status" value="1"/>
</dbReference>
<dbReference type="GO" id="GO:0003677">
    <property type="term" value="F:DNA binding"/>
    <property type="evidence" value="ECO:0007669"/>
    <property type="project" value="UniProtKB-UniRule"/>
</dbReference>
<proteinExistence type="predicted"/>
<dbReference type="PANTHER" id="PTHR30055">
    <property type="entry name" value="HTH-TYPE TRANSCRIPTIONAL REGULATOR RUTR"/>
    <property type="match status" value="1"/>
</dbReference>
<dbReference type="RefSeq" id="WP_148126650.1">
    <property type="nucleotide sequence ID" value="NZ_CP018180.1"/>
</dbReference>
<accession>A0A3S6QVD2</accession>
<name>A0A3S6QVD2_9LACO</name>
<dbReference type="Gene3D" id="1.10.357.10">
    <property type="entry name" value="Tetracycline Repressor, domain 2"/>
    <property type="match status" value="1"/>
</dbReference>
<gene>
    <name evidence="4" type="ORF">BSQ50_05350</name>
</gene>
<protein>
    <submittedName>
        <fullName evidence="4">TetR family transcriptional regulator</fullName>
    </submittedName>
</protein>
<reference evidence="4 5" key="1">
    <citation type="submission" date="2016-11" db="EMBL/GenBank/DDBJ databases">
        <title>Interaction between Lactobacillus species and yeast in water kefir.</title>
        <authorList>
            <person name="Behr J."/>
            <person name="Xu D."/>
            <person name="Vogel R.F."/>
        </authorList>
    </citation>
    <scope>NUCLEOTIDE SEQUENCE [LARGE SCALE GENOMIC DNA]</scope>
    <source>
        <strain evidence="4 5">TMW 1.1827</strain>
    </source>
</reference>